<evidence type="ECO:0000313" key="1">
    <source>
        <dbReference type="EMBL" id="OGG69460.1"/>
    </source>
</evidence>
<protein>
    <submittedName>
        <fullName evidence="1">Uncharacterized protein</fullName>
    </submittedName>
</protein>
<dbReference type="EMBL" id="MFLP01000031">
    <property type="protein sequence ID" value="OGG69460.1"/>
    <property type="molecule type" value="Genomic_DNA"/>
</dbReference>
<gene>
    <name evidence="1" type="ORF">A3F27_00985</name>
</gene>
<organism evidence="1 2">
    <name type="scientific">Candidatus Kaiserbacteria bacterium RIFCSPHIGHO2_12_FULL_53_13</name>
    <dbReference type="NCBI Taxonomy" id="1798502"/>
    <lineage>
        <taxon>Bacteria</taxon>
        <taxon>Candidatus Kaiseribacteriota</taxon>
    </lineage>
</organism>
<accession>A0A1F6E7E0</accession>
<proteinExistence type="predicted"/>
<dbReference type="Proteomes" id="UP000176689">
    <property type="component" value="Unassembled WGS sequence"/>
</dbReference>
<dbReference type="AlphaFoldDB" id="A0A1F6E7E0"/>
<evidence type="ECO:0000313" key="2">
    <source>
        <dbReference type="Proteomes" id="UP000176689"/>
    </source>
</evidence>
<name>A0A1F6E7E0_9BACT</name>
<sequence>MSTPTPDFEKKFVAAIRKNLRDVVTELENGDKNLKKKIKTFSSRFAFVESQVKAKIRDDEMFRAFFAKDPGKQKIHENIAAAFIANIPTVSNFKQLAHDDTQLLGGAVISRKDARKGGGTSRAKSLDFYWETCGIKVYASHKYTKSSGGAQDNQYRDLQEFIREANQSNLRGAIFLAIADGKYYLTNDAETDTTKLARLKRLTNRENVFALSIAEIEAFLDELCMKSQK</sequence>
<comment type="caution">
    <text evidence="1">The sequence shown here is derived from an EMBL/GenBank/DDBJ whole genome shotgun (WGS) entry which is preliminary data.</text>
</comment>
<reference evidence="1 2" key="1">
    <citation type="journal article" date="2016" name="Nat. Commun.">
        <title>Thousands of microbial genomes shed light on interconnected biogeochemical processes in an aquifer system.</title>
        <authorList>
            <person name="Anantharaman K."/>
            <person name="Brown C.T."/>
            <person name="Hug L.A."/>
            <person name="Sharon I."/>
            <person name="Castelle C.J."/>
            <person name="Probst A.J."/>
            <person name="Thomas B.C."/>
            <person name="Singh A."/>
            <person name="Wilkins M.J."/>
            <person name="Karaoz U."/>
            <person name="Brodie E.L."/>
            <person name="Williams K.H."/>
            <person name="Hubbard S.S."/>
            <person name="Banfield J.F."/>
        </authorList>
    </citation>
    <scope>NUCLEOTIDE SEQUENCE [LARGE SCALE GENOMIC DNA]</scope>
</reference>